<dbReference type="RefSeq" id="WP_077100436.1">
    <property type="nucleotide sequence ID" value="NZ_LT717701.1"/>
</dbReference>
<dbReference type="Gene3D" id="3.30.565.10">
    <property type="entry name" value="Histidine kinase-like ATPase, C-terminal domain"/>
    <property type="match status" value="1"/>
</dbReference>
<dbReference type="CDD" id="cd16936">
    <property type="entry name" value="HATPase_RsbW-like"/>
    <property type="match status" value="1"/>
</dbReference>
<keyword evidence="1" id="KW-0723">Serine/threonine-protein kinase</keyword>
<feature type="domain" description="Histidine kinase/HSP90-like ATPase" evidence="2">
    <location>
        <begin position="26"/>
        <end position="151"/>
    </location>
</feature>
<dbReference type="PANTHER" id="PTHR35526:SF3">
    <property type="entry name" value="ANTI-SIGMA-F FACTOR RSBW"/>
    <property type="match status" value="1"/>
</dbReference>
<dbReference type="EMBL" id="FTRV01000013">
    <property type="protein sequence ID" value="SPM29690.1"/>
    <property type="molecule type" value="Genomic_DNA"/>
</dbReference>
<dbReference type="Pfam" id="PF13581">
    <property type="entry name" value="HATPase_c_2"/>
    <property type="match status" value="1"/>
</dbReference>
<keyword evidence="3" id="KW-0418">Kinase</keyword>
<dbReference type="PANTHER" id="PTHR35526">
    <property type="entry name" value="ANTI-SIGMA-F FACTOR RSBW-RELATED"/>
    <property type="match status" value="1"/>
</dbReference>
<dbReference type="Proteomes" id="UP000241595">
    <property type="component" value="Unassembled WGS sequence"/>
</dbReference>
<keyword evidence="4" id="KW-1185">Reference proteome</keyword>
<reference evidence="3 4" key="1">
    <citation type="submission" date="2017-01" db="EMBL/GenBank/DDBJ databases">
        <authorList>
            <consortium name="Urmite Genomes"/>
        </authorList>
    </citation>
    <scope>NUCLEOTIDE SEQUENCE [LARGE SCALE GENOMIC DNA]</scope>
    <source>
        <strain evidence="3 4">AB308</strain>
    </source>
</reference>
<dbReference type="InterPro" id="IPR050267">
    <property type="entry name" value="Anti-sigma-factor_SerPK"/>
</dbReference>
<dbReference type="InterPro" id="IPR036890">
    <property type="entry name" value="HATPase_C_sf"/>
</dbReference>
<gene>
    <name evidence="3" type="ORF">MTAB308_3182</name>
</gene>
<dbReference type="OrthoDB" id="5184914at2"/>
<keyword evidence="3" id="KW-0808">Transferase</keyword>
<dbReference type="GO" id="GO:0004674">
    <property type="term" value="F:protein serine/threonine kinase activity"/>
    <property type="evidence" value="ECO:0007669"/>
    <property type="project" value="UniProtKB-KW"/>
</dbReference>
<sequence>MGRSKHGPDEGSDIDDRSRFVRRRVAADARSAAQARAEFGMWLDRHFSLGAERSSDLLLAVNEALANAAEFAYVDAPRHGTMDLSAAYDDAADTLAVTVNDRGRWREKLAEPATVPRGPQVRARGIPLMRALADRVTIDRTPRGTHVTLVWTDVSRRAQRSNA</sequence>
<proteinExistence type="predicted"/>
<dbReference type="InterPro" id="IPR003594">
    <property type="entry name" value="HATPase_dom"/>
</dbReference>
<evidence type="ECO:0000256" key="1">
    <source>
        <dbReference type="ARBA" id="ARBA00022527"/>
    </source>
</evidence>
<evidence type="ECO:0000313" key="3">
    <source>
        <dbReference type="EMBL" id="SPM29690.1"/>
    </source>
</evidence>
<dbReference type="AlphaFoldDB" id="A0A2U3NDZ3"/>
<evidence type="ECO:0000313" key="4">
    <source>
        <dbReference type="Proteomes" id="UP000241595"/>
    </source>
</evidence>
<dbReference type="STRING" id="1841859.GCA_900157385_03182"/>
<dbReference type="SUPFAM" id="SSF55874">
    <property type="entry name" value="ATPase domain of HSP90 chaperone/DNA topoisomerase II/histidine kinase"/>
    <property type="match status" value="1"/>
</dbReference>
<organism evidence="3 4">
    <name type="scientific">Mycobacterium terramassiliense</name>
    <dbReference type="NCBI Taxonomy" id="1841859"/>
    <lineage>
        <taxon>Bacteria</taxon>
        <taxon>Bacillati</taxon>
        <taxon>Actinomycetota</taxon>
        <taxon>Actinomycetes</taxon>
        <taxon>Mycobacteriales</taxon>
        <taxon>Mycobacteriaceae</taxon>
        <taxon>Mycobacterium</taxon>
    </lineage>
</organism>
<accession>A0A2U3NDZ3</accession>
<evidence type="ECO:0000259" key="2">
    <source>
        <dbReference type="Pfam" id="PF13581"/>
    </source>
</evidence>
<protein>
    <submittedName>
        <fullName evidence="3">Anti-sigma regulatory factor (Ser/Thr protein kinase)</fullName>
    </submittedName>
</protein>
<name>A0A2U3NDZ3_9MYCO</name>